<keyword evidence="2 4" id="KW-0807">Transducer</keyword>
<dbReference type="EMBL" id="SNVV01000002">
    <property type="protein sequence ID" value="TDN56168.1"/>
    <property type="molecule type" value="Genomic_DNA"/>
</dbReference>
<feature type="transmembrane region" description="Helical" evidence="5">
    <location>
        <begin position="196"/>
        <end position="216"/>
    </location>
</feature>
<dbReference type="Gene3D" id="1.10.287.950">
    <property type="entry name" value="Methyl-accepting chemotaxis protein"/>
    <property type="match status" value="1"/>
</dbReference>
<dbReference type="InterPro" id="IPR004090">
    <property type="entry name" value="Chemotax_Me-accpt_rcpt"/>
</dbReference>
<comment type="similarity">
    <text evidence="3">Belongs to the methyl-accepting chemotaxis (MCP) protein family.</text>
</comment>
<dbReference type="InterPro" id="IPR004089">
    <property type="entry name" value="MCPsignal_dom"/>
</dbReference>
<evidence type="ECO:0000256" key="4">
    <source>
        <dbReference type="PROSITE-ProRule" id="PRU00284"/>
    </source>
</evidence>
<dbReference type="Pfam" id="PF00672">
    <property type="entry name" value="HAMP"/>
    <property type="match status" value="1"/>
</dbReference>
<evidence type="ECO:0000256" key="2">
    <source>
        <dbReference type="ARBA" id="ARBA00023224"/>
    </source>
</evidence>
<protein>
    <submittedName>
        <fullName evidence="8">Methyl-accepting chemotaxis protein</fullName>
    </submittedName>
</protein>
<name>A0A4R6EFS0_9RHOO</name>
<keyword evidence="5" id="KW-1133">Transmembrane helix</keyword>
<evidence type="ECO:0000256" key="3">
    <source>
        <dbReference type="ARBA" id="ARBA00029447"/>
    </source>
</evidence>
<dbReference type="SMART" id="SM00283">
    <property type="entry name" value="MA"/>
    <property type="match status" value="1"/>
</dbReference>
<dbReference type="GO" id="GO:0016020">
    <property type="term" value="C:membrane"/>
    <property type="evidence" value="ECO:0007669"/>
    <property type="project" value="UniProtKB-SubCell"/>
</dbReference>
<gene>
    <name evidence="8" type="ORF">C7389_102103</name>
</gene>
<evidence type="ECO:0000256" key="5">
    <source>
        <dbReference type="SAM" id="Phobius"/>
    </source>
</evidence>
<keyword evidence="9" id="KW-1185">Reference proteome</keyword>
<dbReference type="CDD" id="cd06225">
    <property type="entry name" value="HAMP"/>
    <property type="match status" value="1"/>
</dbReference>
<reference evidence="8 9" key="1">
    <citation type="submission" date="2019-03" db="EMBL/GenBank/DDBJ databases">
        <title>Genomic Encyclopedia of Type Strains, Phase IV (KMG-IV): sequencing the most valuable type-strain genomes for metagenomic binning, comparative biology and taxonomic classification.</title>
        <authorList>
            <person name="Goeker M."/>
        </authorList>
    </citation>
    <scope>NUCLEOTIDE SEQUENCE [LARGE SCALE GENOMIC DNA]</scope>
    <source>
        <strain evidence="8 9">DSM 12121</strain>
    </source>
</reference>
<organism evidence="8 9">
    <name type="scientific">Azoarcus indigens</name>
    <dbReference type="NCBI Taxonomy" id="29545"/>
    <lineage>
        <taxon>Bacteria</taxon>
        <taxon>Pseudomonadati</taxon>
        <taxon>Pseudomonadota</taxon>
        <taxon>Betaproteobacteria</taxon>
        <taxon>Rhodocyclales</taxon>
        <taxon>Zoogloeaceae</taxon>
        <taxon>Azoarcus</taxon>
    </lineage>
</organism>
<feature type="domain" description="HAMP" evidence="7">
    <location>
        <begin position="217"/>
        <end position="270"/>
    </location>
</feature>
<feature type="domain" description="Methyl-accepting transducer" evidence="6">
    <location>
        <begin position="275"/>
        <end position="511"/>
    </location>
</feature>
<dbReference type="OrthoDB" id="1884279at2"/>
<dbReference type="PROSITE" id="PS50111">
    <property type="entry name" value="CHEMOTAXIS_TRANSDUC_2"/>
    <property type="match status" value="1"/>
</dbReference>
<dbReference type="RefSeq" id="WP_133588387.1">
    <property type="nucleotide sequence ID" value="NZ_SNVV01000002.1"/>
</dbReference>
<keyword evidence="5" id="KW-0812">Transmembrane</keyword>
<dbReference type="FunFam" id="1.10.287.950:FF:000001">
    <property type="entry name" value="Methyl-accepting chemotaxis sensory transducer"/>
    <property type="match status" value="1"/>
</dbReference>
<dbReference type="GO" id="GO:0004888">
    <property type="term" value="F:transmembrane signaling receptor activity"/>
    <property type="evidence" value="ECO:0007669"/>
    <property type="project" value="InterPro"/>
</dbReference>
<dbReference type="CDD" id="cd11386">
    <property type="entry name" value="MCP_signal"/>
    <property type="match status" value="1"/>
</dbReference>
<proteinExistence type="inferred from homology"/>
<accession>A0A4R6EFS0</accession>
<dbReference type="InterPro" id="IPR003660">
    <property type="entry name" value="HAMP_dom"/>
</dbReference>
<keyword evidence="5" id="KW-0472">Membrane</keyword>
<comment type="caution">
    <text evidence="8">The sequence shown here is derived from an EMBL/GenBank/DDBJ whole genome shotgun (WGS) entry which is preliminary data.</text>
</comment>
<dbReference type="AlphaFoldDB" id="A0A4R6EFS0"/>
<dbReference type="Proteomes" id="UP000295129">
    <property type="component" value="Unassembled WGS sequence"/>
</dbReference>
<dbReference type="GO" id="GO:0006935">
    <property type="term" value="P:chemotaxis"/>
    <property type="evidence" value="ECO:0007669"/>
    <property type="project" value="InterPro"/>
</dbReference>
<dbReference type="Pfam" id="PF00015">
    <property type="entry name" value="MCPsignal"/>
    <property type="match status" value="1"/>
</dbReference>
<dbReference type="PROSITE" id="PS50885">
    <property type="entry name" value="HAMP"/>
    <property type="match status" value="1"/>
</dbReference>
<evidence type="ECO:0000259" key="7">
    <source>
        <dbReference type="PROSITE" id="PS50885"/>
    </source>
</evidence>
<evidence type="ECO:0000256" key="1">
    <source>
        <dbReference type="ARBA" id="ARBA00004370"/>
    </source>
</evidence>
<sequence length="547" mass="58196">MFSSVNSRLIALGSLACAGLLLVGAFALLQLAAFNQRLEGSFVTVQQGSTDMLTATSALEAFQGQVLEWKNLLLRGNDALAFGRHLKGFADREAEVRDRLGVLIGNFYSADRDTAQLDTLLQEHAALGERYRLALNEFMVNEPESGKVVDASTSGYDSAFNDSLEKLVQRLRDEQSSELQRSIAESAAEYTSVRNILAAFIGVIVIIVAALAVLIVRRVSGSVNELQLTIGRISRDWDLRTRVQVQGSDEIARTGESLNRMLAEFQQLVASLNTHANRIGSASAEVGSAMGRINQSAGVLNSSTATVASSIEELTVSINHVRENAERTQAITEESARLAEEGGGVIERTSAGMVATAATVREAATKVEMLGEQSDRISDIVKVIREVADQTNLLALNAAIEAARAGEQGRGFAVVADEVRKLAERTSGATQEIGTQIGEIQTSARVAVADMRRMVAEVNQDAELAQEAGGAIVRIRDGAGQVAEVSAEIATALRQQAAASDTIASQVETIARSSDESAEAVGRTATAVSDLEAMAREMSAAVARFTV</sequence>
<evidence type="ECO:0000313" key="8">
    <source>
        <dbReference type="EMBL" id="TDN56168.1"/>
    </source>
</evidence>
<comment type="subcellular location">
    <subcellularLocation>
        <location evidence="1">Membrane</location>
    </subcellularLocation>
</comment>
<dbReference type="SUPFAM" id="SSF58104">
    <property type="entry name" value="Methyl-accepting chemotaxis protein (MCP) signaling domain"/>
    <property type="match status" value="1"/>
</dbReference>
<dbReference type="PRINTS" id="PR00260">
    <property type="entry name" value="CHEMTRNSDUCR"/>
</dbReference>
<dbReference type="PANTHER" id="PTHR32089:SF112">
    <property type="entry name" value="LYSOZYME-LIKE PROTEIN-RELATED"/>
    <property type="match status" value="1"/>
</dbReference>
<dbReference type="SMART" id="SM00304">
    <property type="entry name" value="HAMP"/>
    <property type="match status" value="2"/>
</dbReference>
<dbReference type="GO" id="GO:0007165">
    <property type="term" value="P:signal transduction"/>
    <property type="evidence" value="ECO:0007669"/>
    <property type="project" value="UniProtKB-KW"/>
</dbReference>
<dbReference type="PANTHER" id="PTHR32089">
    <property type="entry name" value="METHYL-ACCEPTING CHEMOTAXIS PROTEIN MCPB"/>
    <property type="match status" value="1"/>
</dbReference>
<evidence type="ECO:0000259" key="6">
    <source>
        <dbReference type="PROSITE" id="PS50111"/>
    </source>
</evidence>
<evidence type="ECO:0000313" key="9">
    <source>
        <dbReference type="Proteomes" id="UP000295129"/>
    </source>
</evidence>